<protein>
    <submittedName>
        <fullName evidence="2">DUF5050 domain-containing protein</fullName>
    </submittedName>
</protein>
<dbReference type="OrthoDB" id="61520at2"/>
<dbReference type="PROSITE" id="PS51257">
    <property type="entry name" value="PROKAR_LIPOPROTEIN"/>
    <property type="match status" value="1"/>
</dbReference>
<gene>
    <name evidence="2" type="ORF">F8154_09350</name>
</gene>
<keyword evidence="3" id="KW-1185">Reference proteome</keyword>
<sequence length="302" mass="35285">MRKSIIIFLIFLSLISLTGCNLSKINIQDDNSSNIANGMTFFEYNNHIYHSGMNGIFKFNMNMKNSKRIIEGNFSTINIDNDWIYTGLYSKDRQGIYRVKIDGSTLEELTNLPGTFINKKDNYLYFSYNGINKLNIENKKIEKLAEDNSRYMYIFENSLYYINLSDNSKLYKINLATDEKKVIIEDEITFMVMEGDSIYYLSDGYIKKIKANGNENTVIRENEGVVSWLNVKDGIIYFSERDLKDNAWKVYKIDPNKQETMLIHEGIAKNLNIVDKYIFYYSEGNYHRMKLDGSDNETVKVQ</sequence>
<reference evidence="2 3" key="1">
    <citation type="submission" date="2019-10" db="EMBL/GenBank/DDBJ databases">
        <title>Alkaliphilus serpentinus sp. nov. and Alkaliphilus pronyensis sp. nov., two novel anaerobic alkaliphilic species isolated from the serpentinized-hosted hydrothermal field of the Prony Bay (New Caledonia).</title>
        <authorList>
            <person name="Postec A."/>
        </authorList>
    </citation>
    <scope>NUCLEOTIDE SEQUENCE [LARGE SCALE GENOMIC DNA]</scope>
    <source>
        <strain evidence="2 3">LacV</strain>
    </source>
</reference>
<dbReference type="InterPro" id="IPR053369">
    <property type="entry name" value="SrfA-induced_signal"/>
</dbReference>
<dbReference type="InterPro" id="IPR032485">
    <property type="entry name" value="LRP1-like_beta_prop"/>
</dbReference>
<name>A0A6I0FAD9_9FIRM</name>
<accession>A0A6I0FAD9</accession>
<dbReference type="EMBL" id="WBZC01000031">
    <property type="protein sequence ID" value="KAB3534133.1"/>
    <property type="molecule type" value="Genomic_DNA"/>
</dbReference>
<feature type="domain" description="Prolow-density lipoprotein receptor-related protein 1-like beta-propeller" evidence="1">
    <location>
        <begin position="32"/>
        <end position="285"/>
    </location>
</feature>
<proteinExistence type="predicted"/>
<dbReference type="RefSeq" id="WP_151861354.1">
    <property type="nucleotide sequence ID" value="NZ_WBZC01000031.1"/>
</dbReference>
<dbReference type="SUPFAM" id="SSF69304">
    <property type="entry name" value="Tricorn protease N-terminal domain"/>
    <property type="match status" value="2"/>
</dbReference>
<dbReference type="PANTHER" id="PTHR32256">
    <property type="match status" value="1"/>
</dbReference>
<dbReference type="Pfam" id="PF16472">
    <property type="entry name" value="DUF5050"/>
    <property type="match status" value="1"/>
</dbReference>
<comment type="caution">
    <text evidence="2">The sequence shown here is derived from an EMBL/GenBank/DDBJ whole genome shotgun (WGS) entry which is preliminary data.</text>
</comment>
<dbReference type="AlphaFoldDB" id="A0A6I0FAD9"/>
<evidence type="ECO:0000313" key="2">
    <source>
        <dbReference type="EMBL" id="KAB3534133.1"/>
    </source>
</evidence>
<evidence type="ECO:0000259" key="1">
    <source>
        <dbReference type="Pfam" id="PF16472"/>
    </source>
</evidence>
<dbReference type="PANTHER" id="PTHR32256:SF17">
    <property type="entry name" value="EGF-LIKE DOMAIN-CONTAINING PROTEIN"/>
    <property type="match status" value="1"/>
</dbReference>
<dbReference type="Proteomes" id="UP000432715">
    <property type="component" value="Unassembled WGS sequence"/>
</dbReference>
<evidence type="ECO:0000313" key="3">
    <source>
        <dbReference type="Proteomes" id="UP000432715"/>
    </source>
</evidence>
<organism evidence="2 3">
    <name type="scientific">Alkaliphilus pronyensis</name>
    <dbReference type="NCBI Taxonomy" id="1482732"/>
    <lineage>
        <taxon>Bacteria</taxon>
        <taxon>Bacillati</taxon>
        <taxon>Bacillota</taxon>
        <taxon>Clostridia</taxon>
        <taxon>Peptostreptococcales</taxon>
        <taxon>Natronincolaceae</taxon>
        <taxon>Alkaliphilus</taxon>
    </lineage>
</organism>